<reference evidence="2" key="1">
    <citation type="submission" date="2021-02" db="EMBL/GenBank/DDBJ databases">
        <authorList>
            <person name="Nowell W R."/>
        </authorList>
    </citation>
    <scope>NUCLEOTIDE SEQUENCE</scope>
</reference>
<dbReference type="InterPro" id="IPR036085">
    <property type="entry name" value="PAZ_dom_sf"/>
</dbReference>
<accession>A0A820H4W0</accession>
<protein>
    <recommendedName>
        <fullName evidence="1">PAZ domain-containing protein</fullName>
    </recommendedName>
</protein>
<dbReference type="PROSITE" id="PS50821">
    <property type="entry name" value="PAZ"/>
    <property type="match status" value="1"/>
</dbReference>
<dbReference type="SUPFAM" id="SSF101690">
    <property type="entry name" value="PAZ domain"/>
    <property type="match status" value="1"/>
</dbReference>
<evidence type="ECO:0000259" key="1">
    <source>
        <dbReference type="PROSITE" id="PS50821"/>
    </source>
</evidence>
<name>A0A820H4W0_9BILA</name>
<proteinExistence type="predicted"/>
<dbReference type="Pfam" id="PF08699">
    <property type="entry name" value="ArgoL1"/>
    <property type="match status" value="1"/>
</dbReference>
<dbReference type="InterPro" id="IPR003100">
    <property type="entry name" value="PAZ_dom"/>
</dbReference>
<evidence type="ECO:0000313" key="2">
    <source>
        <dbReference type="EMBL" id="CAF4289211.1"/>
    </source>
</evidence>
<dbReference type="PANTHER" id="PTHR22891">
    <property type="entry name" value="EUKARYOTIC TRANSLATION INITIATION FACTOR 2C"/>
    <property type="match status" value="1"/>
</dbReference>
<dbReference type="EMBL" id="CAJOBD010032336">
    <property type="protein sequence ID" value="CAF4289211.1"/>
    <property type="molecule type" value="Genomic_DNA"/>
</dbReference>
<gene>
    <name evidence="2" type="ORF">JBS370_LOCUS40011</name>
</gene>
<sequence length="160" mass="18232">KLYVGDGRGLASGFHQALCLTRGGPTINVNLTFTCFYQPLNFVDFACQYLRQDITRGVNEAELEGMQKLFKNIPIKTTHAGRPIQYRLKLFGLPANRLTFDLRSRDDSASASLPKQITVAEYFAKNYKALKYPNLPCIDARNGEEERAQWLPMETVQRLR</sequence>
<dbReference type="CDD" id="cd02846">
    <property type="entry name" value="PAZ_argonaute_like"/>
    <property type="match status" value="1"/>
</dbReference>
<dbReference type="GO" id="GO:0003723">
    <property type="term" value="F:RNA binding"/>
    <property type="evidence" value="ECO:0007669"/>
    <property type="project" value="InterPro"/>
</dbReference>
<dbReference type="Pfam" id="PF02170">
    <property type="entry name" value="PAZ"/>
    <property type="match status" value="1"/>
</dbReference>
<feature type="non-terminal residue" evidence="2">
    <location>
        <position position="1"/>
    </location>
</feature>
<dbReference type="InterPro" id="IPR014811">
    <property type="entry name" value="ArgoL1"/>
</dbReference>
<feature type="domain" description="PAZ" evidence="1">
    <location>
        <begin position="41"/>
        <end position="160"/>
    </location>
</feature>
<dbReference type="Proteomes" id="UP000663836">
    <property type="component" value="Unassembled WGS sequence"/>
</dbReference>
<evidence type="ECO:0000313" key="3">
    <source>
        <dbReference type="Proteomes" id="UP000663836"/>
    </source>
</evidence>
<dbReference type="AlphaFoldDB" id="A0A820H4W0"/>
<dbReference type="Gene3D" id="2.170.260.10">
    <property type="entry name" value="paz domain"/>
    <property type="match status" value="1"/>
</dbReference>
<comment type="caution">
    <text evidence="2">The sequence shown here is derived from an EMBL/GenBank/DDBJ whole genome shotgun (WGS) entry which is preliminary data.</text>
</comment>
<organism evidence="2 3">
    <name type="scientific">Rotaria sordida</name>
    <dbReference type="NCBI Taxonomy" id="392033"/>
    <lineage>
        <taxon>Eukaryota</taxon>
        <taxon>Metazoa</taxon>
        <taxon>Spiralia</taxon>
        <taxon>Gnathifera</taxon>
        <taxon>Rotifera</taxon>
        <taxon>Eurotatoria</taxon>
        <taxon>Bdelloidea</taxon>
        <taxon>Philodinida</taxon>
        <taxon>Philodinidae</taxon>
        <taxon>Rotaria</taxon>
    </lineage>
</organism>